<dbReference type="PANTHER" id="PTHR31672">
    <property type="entry name" value="BNACNNG10540D PROTEIN"/>
    <property type="match status" value="1"/>
</dbReference>
<gene>
    <name evidence="2" type="ORF">POM88_052791</name>
</gene>
<dbReference type="EMBL" id="JAUIZM010000014">
    <property type="protein sequence ID" value="KAK1352953.1"/>
    <property type="molecule type" value="Genomic_DNA"/>
</dbReference>
<proteinExistence type="predicted"/>
<organism evidence="2 3">
    <name type="scientific">Heracleum sosnowskyi</name>
    <dbReference type="NCBI Taxonomy" id="360622"/>
    <lineage>
        <taxon>Eukaryota</taxon>
        <taxon>Viridiplantae</taxon>
        <taxon>Streptophyta</taxon>
        <taxon>Embryophyta</taxon>
        <taxon>Tracheophyta</taxon>
        <taxon>Spermatophyta</taxon>
        <taxon>Magnoliopsida</taxon>
        <taxon>eudicotyledons</taxon>
        <taxon>Gunneridae</taxon>
        <taxon>Pentapetalae</taxon>
        <taxon>asterids</taxon>
        <taxon>campanulids</taxon>
        <taxon>Apiales</taxon>
        <taxon>Apiaceae</taxon>
        <taxon>Apioideae</taxon>
        <taxon>apioid superclade</taxon>
        <taxon>Tordylieae</taxon>
        <taxon>Tordyliinae</taxon>
        <taxon>Heracleum</taxon>
    </lineage>
</organism>
<reference evidence="2" key="2">
    <citation type="submission" date="2023-05" db="EMBL/GenBank/DDBJ databases">
        <authorList>
            <person name="Schelkunov M.I."/>
        </authorList>
    </citation>
    <scope>NUCLEOTIDE SEQUENCE</scope>
    <source>
        <strain evidence="2">Hsosn_3</strain>
        <tissue evidence="2">Leaf</tissue>
    </source>
</reference>
<protein>
    <recommendedName>
        <fullName evidence="1">F-box associated beta-propeller type 1 domain-containing protein</fullName>
    </recommendedName>
</protein>
<feature type="domain" description="F-box associated beta-propeller type 1" evidence="1">
    <location>
        <begin position="76"/>
        <end position="278"/>
    </location>
</feature>
<dbReference type="AlphaFoldDB" id="A0AAD8LYD6"/>
<dbReference type="InterPro" id="IPR050796">
    <property type="entry name" value="SCF_F-box_component"/>
</dbReference>
<dbReference type="InterPro" id="IPR006527">
    <property type="entry name" value="F-box-assoc_dom_typ1"/>
</dbReference>
<reference evidence="2" key="1">
    <citation type="submission" date="2023-02" db="EMBL/GenBank/DDBJ databases">
        <title>Genome of toxic invasive species Heracleum sosnowskyi carries increased number of genes despite the absence of recent whole-genome duplications.</title>
        <authorList>
            <person name="Schelkunov M."/>
            <person name="Shtratnikova V."/>
            <person name="Makarenko M."/>
            <person name="Klepikova A."/>
            <person name="Omelchenko D."/>
            <person name="Novikova G."/>
            <person name="Obukhova E."/>
            <person name="Bogdanov V."/>
            <person name="Penin A."/>
            <person name="Logacheva M."/>
        </authorList>
    </citation>
    <scope>NUCLEOTIDE SEQUENCE</scope>
    <source>
        <strain evidence="2">Hsosn_3</strain>
        <tissue evidence="2">Leaf</tissue>
    </source>
</reference>
<dbReference type="Pfam" id="PF07734">
    <property type="entry name" value="FBA_1"/>
    <property type="match status" value="1"/>
</dbReference>
<sequence>MVLVQLDESLYTATYPFNFSIPTSSIFDLNIRLRSPCSTLINVCACKYTGWVVALDLYPYGIYDRDQRYRTWPQYHVYNPITGQHIVVPKPIRYDVEWRNCALIFVQKTNQLKLLEFYVDKRGRIEAYMQTIGSRTWRSIDKVPCQFYGRVLPVLLNGQYHWLNCNKMIINSLDAEEEVFREIYTPPSFKNCEEAYLGLIDGCLCLSLSKFKQRYCECSTEVWVMNRYGITDSWIKIFVITIPQLGLLTCLKNGEFLMLGQSRVYVVGVENTNSAMICYNPHSRHSRYITNDNIDGTAKITNDQLGHYSNVY</sequence>
<name>A0AAD8LYD6_9APIA</name>
<accession>A0AAD8LYD6</accession>
<dbReference type="Proteomes" id="UP001237642">
    <property type="component" value="Unassembled WGS sequence"/>
</dbReference>
<comment type="caution">
    <text evidence="2">The sequence shown here is derived from an EMBL/GenBank/DDBJ whole genome shotgun (WGS) entry which is preliminary data.</text>
</comment>
<evidence type="ECO:0000313" key="3">
    <source>
        <dbReference type="Proteomes" id="UP001237642"/>
    </source>
</evidence>
<evidence type="ECO:0000259" key="1">
    <source>
        <dbReference type="Pfam" id="PF07734"/>
    </source>
</evidence>
<dbReference type="InterPro" id="IPR017451">
    <property type="entry name" value="F-box-assoc_interact_dom"/>
</dbReference>
<dbReference type="NCBIfam" id="TIGR01640">
    <property type="entry name" value="F_box_assoc_1"/>
    <property type="match status" value="1"/>
</dbReference>
<keyword evidence="3" id="KW-1185">Reference proteome</keyword>
<evidence type="ECO:0000313" key="2">
    <source>
        <dbReference type="EMBL" id="KAK1352953.1"/>
    </source>
</evidence>